<evidence type="ECO:0000313" key="3">
    <source>
        <dbReference type="Proteomes" id="UP000217103"/>
    </source>
</evidence>
<evidence type="ECO:0000313" key="2">
    <source>
        <dbReference type="EMBL" id="SDQ84630.1"/>
    </source>
</evidence>
<dbReference type="RefSeq" id="WP_093259068.1">
    <property type="nucleotide sequence ID" value="NZ_FNKK01000002.1"/>
</dbReference>
<name>A0A1H1E7T6_9ACTN</name>
<evidence type="ECO:0000256" key="1">
    <source>
        <dbReference type="SAM" id="SignalP"/>
    </source>
</evidence>
<organism evidence="2 3">
    <name type="scientific">Thermostaphylospora chromogena</name>
    <dbReference type="NCBI Taxonomy" id="35622"/>
    <lineage>
        <taxon>Bacteria</taxon>
        <taxon>Bacillati</taxon>
        <taxon>Actinomycetota</taxon>
        <taxon>Actinomycetes</taxon>
        <taxon>Streptosporangiales</taxon>
        <taxon>Thermomonosporaceae</taxon>
        <taxon>Thermostaphylospora</taxon>
    </lineage>
</organism>
<protein>
    <recommendedName>
        <fullName evidence="4">Secreted protein</fullName>
    </recommendedName>
</protein>
<dbReference type="EMBL" id="FNKK01000002">
    <property type="protein sequence ID" value="SDQ84630.1"/>
    <property type="molecule type" value="Genomic_DNA"/>
</dbReference>
<dbReference type="Proteomes" id="UP000217103">
    <property type="component" value="Unassembled WGS sequence"/>
</dbReference>
<keyword evidence="1" id="KW-0732">Signal</keyword>
<feature type="signal peptide" evidence="1">
    <location>
        <begin position="1"/>
        <end position="24"/>
    </location>
</feature>
<evidence type="ECO:0008006" key="4">
    <source>
        <dbReference type="Google" id="ProtNLM"/>
    </source>
</evidence>
<gene>
    <name evidence="2" type="ORF">SAMN04489764_2348</name>
</gene>
<accession>A0A1H1E7T6</accession>
<proteinExistence type="predicted"/>
<reference evidence="2 3" key="1">
    <citation type="submission" date="2016-10" db="EMBL/GenBank/DDBJ databases">
        <authorList>
            <person name="de Groot N.N."/>
        </authorList>
    </citation>
    <scope>NUCLEOTIDE SEQUENCE [LARGE SCALE GENOMIC DNA]</scope>
    <source>
        <strain evidence="2 3">DSM 43794</strain>
    </source>
</reference>
<sequence length="81" mass="8465">MLKKLVLAGVAAAFTGMVAAPAQAAPWNENEFNVSEQSGNVIVCGNSAIGDILIPLIPLQPVTTADRDTVDCGVRVQQDQD</sequence>
<keyword evidence="3" id="KW-1185">Reference proteome</keyword>
<dbReference type="AlphaFoldDB" id="A0A1H1E7T6"/>
<feature type="chain" id="PRO_5011546965" description="Secreted protein" evidence="1">
    <location>
        <begin position="25"/>
        <end position="81"/>
    </location>
</feature>
<dbReference type="OrthoDB" id="3549340at2"/>